<dbReference type="EMBL" id="BNJK01000001">
    <property type="protein sequence ID" value="GHO95432.1"/>
    <property type="molecule type" value="Genomic_DNA"/>
</dbReference>
<evidence type="ECO:0000313" key="3">
    <source>
        <dbReference type="Proteomes" id="UP000597444"/>
    </source>
</evidence>
<keyword evidence="1" id="KW-1133">Transmembrane helix</keyword>
<evidence type="ECO:0000313" key="2">
    <source>
        <dbReference type="EMBL" id="GHO95432.1"/>
    </source>
</evidence>
<dbReference type="Gene3D" id="2.10.110.10">
    <property type="entry name" value="Cysteine Rich Protein"/>
    <property type="match status" value="1"/>
</dbReference>
<dbReference type="AlphaFoldDB" id="A0A8J3N5S0"/>
<feature type="transmembrane region" description="Helical" evidence="1">
    <location>
        <begin position="6"/>
        <end position="31"/>
    </location>
</feature>
<reference evidence="2" key="1">
    <citation type="submission" date="2020-10" db="EMBL/GenBank/DDBJ databases">
        <title>Taxonomic study of unclassified bacteria belonging to the class Ktedonobacteria.</title>
        <authorList>
            <person name="Yabe S."/>
            <person name="Wang C.M."/>
            <person name="Zheng Y."/>
            <person name="Sakai Y."/>
            <person name="Cavaletti L."/>
            <person name="Monciardini P."/>
            <person name="Donadio S."/>
        </authorList>
    </citation>
    <scope>NUCLEOTIDE SEQUENCE</scope>
    <source>
        <strain evidence="2">ID150040</strain>
    </source>
</reference>
<keyword evidence="1" id="KW-0472">Membrane</keyword>
<gene>
    <name evidence="2" type="ORF">KSF_054800</name>
</gene>
<evidence type="ECO:0000256" key="1">
    <source>
        <dbReference type="SAM" id="Phobius"/>
    </source>
</evidence>
<organism evidence="2 3">
    <name type="scientific">Reticulibacter mediterranei</name>
    <dbReference type="NCBI Taxonomy" id="2778369"/>
    <lineage>
        <taxon>Bacteria</taxon>
        <taxon>Bacillati</taxon>
        <taxon>Chloroflexota</taxon>
        <taxon>Ktedonobacteria</taxon>
        <taxon>Ktedonobacterales</taxon>
        <taxon>Reticulibacteraceae</taxon>
        <taxon>Reticulibacter</taxon>
    </lineage>
</organism>
<proteinExistence type="predicted"/>
<sequence>MDFLMVLFWTHGFPLLAVVSLVAMGVVIGAVRWHKRRVRCEACGCAFQPEDGYYEPGEYAYCRDCCHW</sequence>
<accession>A0A8J3N5S0</accession>
<keyword evidence="1" id="KW-0812">Transmembrane</keyword>
<dbReference type="Proteomes" id="UP000597444">
    <property type="component" value="Unassembled WGS sequence"/>
</dbReference>
<dbReference type="RefSeq" id="WP_220206109.1">
    <property type="nucleotide sequence ID" value="NZ_BNJK01000001.1"/>
</dbReference>
<protein>
    <submittedName>
        <fullName evidence="2">Uncharacterized protein</fullName>
    </submittedName>
</protein>
<comment type="caution">
    <text evidence="2">The sequence shown here is derived from an EMBL/GenBank/DDBJ whole genome shotgun (WGS) entry which is preliminary data.</text>
</comment>
<name>A0A8J3N5S0_9CHLR</name>
<keyword evidence="3" id="KW-1185">Reference proteome</keyword>